<evidence type="ECO:0000256" key="2">
    <source>
        <dbReference type="ARBA" id="ARBA00010323"/>
    </source>
</evidence>
<dbReference type="PIRSF" id="PIRSF016636">
    <property type="entry name" value="AlgI_DltB"/>
    <property type="match status" value="1"/>
</dbReference>
<evidence type="ECO:0000256" key="8">
    <source>
        <dbReference type="ARBA" id="ARBA00023315"/>
    </source>
</evidence>
<feature type="transmembrane region" description="Helical" evidence="10">
    <location>
        <begin position="354"/>
        <end position="375"/>
    </location>
</feature>
<evidence type="ECO:0000256" key="3">
    <source>
        <dbReference type="ARBA" id="ARBA00022475"/>
    </source>
</evidence>
<keyword evidence="6 10" id="KW-1133">Transmembrane helix</keyword>
<dbReference type="Proteomes" id="UP000730862">
    <property type="component" value="Unassembled WGS sequence"/>
</dbReference>
<keyword evidence="4 9" id="KW-0808">Transferase</keyword>
<sequence length="380" mass="44291">MELFENSVFFVALAILSIPAICLGLMGKKIKGYGILTTLFFVIAALYDKPKQLLYIVSFLIFEYIVVNLFLKLTMIKEQSDSIYLVFLILSILPLVIYKFSSLVGYSIFGFIGISYMTFKCIQYVMEIKDGLIKEVSASNFFYLNLFFPSLISGPIDRSRRFDDDVNKLKSKSEYIELLTSGLQKILIGAVYKFVISQLIYPYMQNYSQGNGIKTIVAYMYLYGFYLFFDFAGYSLMAIGTGNIFGVRLPDNFNKPFISKDIKEFWDRWHISLSYWFRDFVFSRVIRRMIRNKRIKNKLTRASIAFIINMLIMGLWHGLSLNYIIYGLYHGMLLAVTEVYQKKSKFHKKNKSNVWYKFVSWGITFNLVMLGFLIFSGRII</sequence>
<feature type="transmembrane region" description="Helical" evidence="10">
    <location>
        <begin position="6"/>
        <end position="25"/>
    </location>
</feature>
<dbReference type="PANTHER" id="PTHR13285:SF23">
    <property type="entry name" value="TEICHOIC ACID D-ALANYLTRANSFERASE"/>
    <property type="match status" value="1"/>
</dbReference>
<feature type="transmembrane region" description="Helical" evidence="10">
    <location>
        <begin position="299"/>
        <end position="317"/>
    </location>
</feature>
<dbReference type="PIRSF" id="PIRSF500216">
    <property type="entry name" value="DltB"/>
    <property type="match status" value="1"/>
</dbReference>
<keyword evidence="8 9" id="KW-0012">Acyltransferase</keyword>
<organism evidence="11 12">
    <name type="scientific">Finegoldia magna</name>
    <name type="common">Peptostreptococcus magnus</name>
    <dbReference type="NCBI Taxonomy" id="1260"/>
    <lineage>
        <taxon>Bacteria</taxon>
        <taxon>Bacillati</taxon>
        <taxon>Bacillota</taxon>
        <taxon>Tissierellia</taxon>
        <taxon>Tissierellales</taxon>
        <taxon>Peptoniphilaceae</taxon>
        <taxon>Finegoldia</taxon>
    </lineage>
</organism>
<evidence type="ECO:0000256" key="10">
    <source>
        <dbReference type="SAM" id="Phobius"/>
    </source>
</evidence>
<gene>
    <name evidence="11" type="primary">dltB</name>
    <name evidence="11" type="ORF">KIA07_01830</name>
</gene>
<dbReference type="InterPro" id="IPR024194">
    <property type="entry name" value="Ac/AlaTfrase_AlgI/DltB"/>
</dbReference>
<dbReference type="GO" id="GO:0005886">
    <property type="term" value="C:plasma membrane"/>
    <property type="evidence" value="ECO:0007669"/>
    <property type="project" value="UniProtKB-SubCell"/>
</dbReference>
<evidence type="ECO:0000256" key="4">
    <source>
        <dbReference type="ARBA" id="ARBA00022679"/>
    </source>
</evidence>
<evidence type="ECO:0000313" key="12">
    <source>
        <dbReference type="Proteomes" id="UP000730862"/>
    </source>
</evidence>
<proteinExistence type="inferred from homology"/>
<name>A0A943L831_FINMA</name>
<dbReference type="Pfam" id="PF03062">
    <property type="entry name" value="MBOAT"/>
    <property type="match status" value="1"/>
</dbReference>
<dbReference type="PANTHER" id="PTHR13285">
    <property type="entry name" value="ACYLTRANSFERASE"/>
    <property type="match status" value="1"/>
</dbReference>
<dbReference type="InterPro" id="IPR051085">
    <property type="entry name" value="MB_O-acyltransferase"/>
</dbReference>
<dbReference type="GO" id="GO:0016746">
    <property type="term" value="F:acyltransferase activity"/>
    <property type="evidence" value="ECO:0007669"/>
    <property type="project" value="UniProtKB-KW"/>
</dbReference>
<dbReference type="GO" id="GO:0070395">
    <property type="term" value="P:lipoteichoic acid biosynthetic process"/>
    <property type="evidence" value="ECO:0007669"/>
    <property type="project" value="UniProtKB-UniRule"/>
</dbReference>
<dbReference type="EMBL" id="JAHAIK010000004">
    <property type="protein sequence ID" value="MBS5964388.1"/>
    <property type="molecule type" value="Genomic_DNA"/>
</dbReference>
<dbReference type="EC" id="2.3.1.-" evidence="9"/>
<evidence type="ECO:0000256" key="1">
    <source>
        <dbReference type="ARBA" id="ARBA00004651"/>
    </source>
</evidence>
<protein>
    <recommendedName>
        <fullName evidence="9">Teichoic acid D-alanyltransferase</fullName>
        <ecNumber evidence="9">2.3.1.-</ecNumber>
    </recommendedName>
</protein>
<feature type="transmembrane region" description="Helical" evidence="10">
    <location>
        <begin position="323"/>
        <end position="342"/>
    </location>
</feature>
<accession>A0A943L831</accession>
<dbReference type="AlphaFoldDB" id="A0A943L831"/>
<feature type="transmembrane region" description="Helical" evidence="10">
    <location>
        <begin position="186"/>
        <end position="204"/>
    </location>
</feature>
<comment type="caution">
    <text evidence="11">The sequence shown here is derived from an EMBL/GenBank/DDBJ whole genome shotgun (WGS) entry which is preliminary data.</text>
</comment>
<dbReference type="NCBIfam" id="TIGR04091">
    <property type="entry name" value="LTA_dltB"/>
    <property type="match status" value="1"/>
</dbReference>
<dbReference type="RefSeq" id="WP_278735189.1">
    <property type="nucleotide sequence ID" value="NZ_JAHAIK010000004.1"/>
</dbReference>
<comment type="subcellular location">
    <subcellularLocation>
        <location evidence="1">Cell membrane</location>
        <topology evidence="1">Multi-pass membrane protein</topology>
    </subcellularLocation>
</comment>
<evidence type="ECO:0000313" key="11">
    <source>
        <dbReference type="EMBL" id="MBS5964388.1"/>
    </source>
</evidence>
<keyword evidence="5 10" id="KW-0812">Transmembrane</keyword>
<evidence type="ECO:0000256" key="5">
    <source>
        <dbReference type="ARBA" id="ARBA00022692"/>
    </source>
</evidence>
<evidence type="ECO:0000256" key="9">
    <source>
        <dbReference type="PIRNR" id="PIRNR016636"/>
    </source>
</evidence>
<evidence type="ECO:0000256" key="7">
    <source>
        <dbReference type="ARBA" id="ARBA00023136"/>
    </source>
</evidence>
<dbReference type="InterPro" id="IPR024024">
    <property type="entry name" value="DltB"/>
</dbReference>
<feature type="transmembrane region" description="Helical" evidence="10">
    <location>
        <begin position="216"/>
        <end position="249"/>
    </location>
</feature>
<keyword evidence="3 9" id="KW-1003">Cell membrane</keyword>
<keyword evidence="7 9" id="KW-0472">Membrane</keyword>
<comment type="similarity">
    <text evidence="2 9">Belongs to the membrane-bound acyltransferase family.</text>
</comment>
<feature type="transmembrane region" description="Helical" evidence="10">
    <location>
        <begin position="32"/>
        <end position="47"/>
    </location>
</feature>
<reference evidence="11" key="1">
    <citation type="submission" date="2021-02" db="EMBL/GenBank/DDBJ databases">
        <title>Infant gut strain persistence is associated with maternal origin, phylogeny, and functional potential including surface adhesion and iron acquisition.</title>
        <authorList>
            <person name="Lou Y.C."/>
        </authorList>
    </citation>
    <scope>NUCLEOTIDE SEQUENCE</scope>
    <source>
        <strain evidence="11">L3_058_000G1_dasL3_058_000G1_concoct_72</strain>
    </source>
</reference>
<feature type="transmembrane region" description="Helical" evidence="10">
    <location>
        <begin position="53"/>
        <end position="71"/>
    </location>
</feature>
<evidence type="ECO:0000256" key="6">
    <source>
        <dbReference type="ARBA" id="ARBA00022989"/>
    </source>
</evidence>
<comment type="function">
    <text evidence="9">O-acyltransferase that catalyzes D-alanylation of both teichoic acid and lipoteichoic acid (LTA). D-alanylation of LTA plays an important role in modulating the properties of the cell wall in Gram-positive bacteria, influencing the net charge of the cell wall. Catalyzes D-alanylation from DltC carrier protein.</text>
</comment>
<dbReference type="InterPro" id="IPR004299">
    <property type="entry name" value="MBOAT_fam"/>
</dbReference>
<comment type="pathway">
    <text evidence="9">Cell wall biogenesis; lipoteichoic acid biosynthesis.</text>
</comment>